<protein>
    <recommendedName>
        <fullName evidence="1">NAD-dependent epimerase/dehydratase domain-containing protein</fullName>
    </recommendedName>
</protein>
<evidence type="ECO:0000313" key="2">
    <source>
        <dbReference type="EMBL" id="GAG85832.1"/>
    </source>
</evidence>
<dbReference type="AlphaFoldDB" id="X1BXG2"/>
<accession>X1BXG2</accession>
<name>X1BXG2_9ZZZZ</name>
<dbReference type="InterPro" id="IPR036291">
    <property type="entry name" value="NAD(P)-bd_dom_sf"/>
</dbReference>
<dbReference type="Gene3D" id="3.40.50.720">
    <property type="entry name" value="NAD(P)-binding Rossmann-like Domain"/>
    <property type="match status" value="1"/>
</dbReference>
<gene>
    <name evidence="2" type="ORF">S01H4_22228</name>
</gene>
<dbReference type="SUPFAM" id="SSF51735">
    <property type="entry name" value="NAD(P)-binding Rossmann-fold domains"/>
    <property type="match status" value="1"/>
</dbReference>
<feature type="non-terminal residue" evidence="2">
    <location>
        <position position="1"/>
    </location>
</feature>
<dbReference type="Pfam" id="PF01370">
    <property type="entry name" value="Epimerase"/>
    <property type="match status" value="1"/>
</dbReference>
<dbReference type="InterPro" id="IPR001509">
    <property type="entry name" value="Epimerase_deHydtase"/>
</dbReference>
<comment type="caution">
    <text evidence="2">The sequence shown here is derived from an EMBL/GenBank/DDBJ whole genome shotgun (WGS) entry which is preliminary data.</text>
</comment>
<sequence length="189" mass="21282">HLLSGPLEPTNEPYTIAKISAIKLCRFYNEQYGTNFISAMPTNLYGPGDNFDLETSHVLPALIRKIHEAKIHLKSEVVLWGDGSPRREFLFSDDLADSLIFLMQKVDADLIGEHINVGVGKDISIQELAQLIADIVGHKGTFTWDTSKPNGPPRKLLDVSRLTSLGWKASTSLSEGIEKTYRWYLEHYR</sequence>
<dbReference type="PANTHER" id="PTHR43238:SF1">
    <property type="entry name" value="GDP-L-FUCOSE SYNTHASE"/>
    <property type="match status" value="1"/>
</dbReference>
<feature type="domain" description="NAD-dependent epimerase/dehydratase" evidence="1">
    <location>
        <begin position="3"/>
        <end position="118"/>
    </location>
</feature>
<dbReference type="PANTHER" id="PTHR43238">
    <property type="entry name" value="GDP-L-FUCOSE SYNTHASE"/>
    <property type="match status" value="1"/>
</dbReference>
<dbReference type="GO" id="GO:0050577">
    <property type="term" value="F:GDP-L-fucose synthase activity"/>
    <property type="evidence" value="ECO:0007669"/>
    <property type="project" value="TreeGrafter"/>
</dbReference>
<evidence type="ECO:0000259" key="1">
    <source>
        <dbReference type="Pfam" id="PF01370"/>
    </source>
</evidence>
<proteinExistence type="predicted"/>
<organism evidence="2">
    <name type="scientific">marine sediment metagenome</name>
    <dbReference type="NCBI Taxonomy" id="412755"/>
    <lineage>
        <taxon>unclassified sequences</taxon>
        <taxon>metagenomes</taxon>
        <taxon>ecological metagenomes</taxon>
    </lineage>
</organism>
<dbReference type="EMBL" id="BART01010155">
    <property type="protein sequence ID" value="GAG85832.1"/>
    <property type="molecule type" value="Genomic_DNA"/>
</dbReference>
<reference evidence="2" key="1">
    <citation type="journal article" date="2014" name="Front. Microbiol.">
        <title>High frequency of phylogenetically diverse reductive dehalogenase-homologous genes in deep subseafloor sedimentary metagenomes.</title>
        <authorList>
            <person name="Kawai M."/>
            <person name="Futagami T."/>
            <person name="Toyoda A."/>
            <person name="Takaki Y."/>
            <person name="Nishi S."/>
            <person name="Hori S."/>
            <person name="Arai W."/>
            <person name="Tsubouchi T."/>
            <person name="Morono Y."/>
            <person name="Uchiyama I."/>
            <person name="Ito T."/>
            <person name="Fujiyama A."/>
            <person name="Inagaki F."/>
            <person name="Takami H."/>
        </authorList>
    </citation>
    <scope>NUCLEOTIDE SEQUENCE</scope>
    <source>
        <strain evidence="2">Expedition CK06-06</strain>
    </source>
</reference>